<proteinExistence type="predicted"/>
<keyword evidence="2 5" id="KW-0812">Transmembrane</keyword>
<feature type="domain" description="EamA" evidence="6">
    <location>
        <begin position="14"/>
        <end position="130"/>
    </location>
</feature>
<evidence type="ECO:0000256" key="5">
    <source>
        <dbReference type="SAM" id="Phobius"/>
    </source>
</evidence>
<dbReference type="Proteomes" id="UP000077628">
    <property type="component" value="Unassembled WGS sequence"/>
</dbReference>
<dbReference type="STRING" id="702114.A1355_04695"/>
<keyword evidence="8" id="KW-1185">Reference proteome</keyword>
<protein>
    <recommendedName>
        <fullName evidence="6">EamA domain-containing protein</fullName>
    </recommendedName>
</protein>
<keyword evidence="3 5" id="KW-1133">Transmembrane helix</keyword>
<evidence type="ECO:0000256" key="4">
    <source>
        <dbReference type="ARBA" id="ARBA00023136"/>
    </source>
</evidence>
<dbReference type="PANTHER" id="PTHR22911">
    <property type="entry name" value="ACYL-MALONYL CONDENSING ENZYME-RELATED"/>
    <property type="match status" value="1"/>
</dbReference>
<dbReference type="GO" id="GO:0016020">
    <property type="term" value="C:membrane"/>
    <property type="evidence" value="ECO:0007669"/>
    <property type="project" value="UniProtKB-SubCell"/>
</dbReference>
<feature type="domain" description="EamA" evidence="6">
    <location>
        <begin position="140"/>
        <end position="266"/>
    </location>
</feature>
<dbReference type="SUPFAM" id="SSF103481">
    <property type="entry name" value="Multidrug resistance efflux transporter EmrE"/>
    <property type="match status" value="2"/>
</dbReference>
<gene>
    <name evidence="7" type="ORF">A1355_04695</name>
</gene>
<name>A0A177NMI3_9GAMM</name>
<feature type="transmembrane region" description="Helical" evidence="5">
    <location>
        <begin position="139"/>
        <end position="159"/>
    </location>
</feature>
<reference evidence="8" key="1">
    <citation type="submission" date="2016-03" db="EMBL/GenBank/DDBJ databases">
        <authorList>
            <person name="Heylen K."/>
            <person name="De Vos P."/>
            <person name="Vekeman B."/>
        </authorList>
    </citation>
    <scope>NUCLEOTIDE SEQUENCE [LARGE SCALE GENOMIC DNA]</scope>
    <source>
        <strain evidence="8">R-45383</strain>
    </source>
</reference>
<evidence type="ECO:0000259" key="6">
    <source>
        <dbReference type="Pfam" id="PF00892"/>
    </source>
</evidence>
<feature type="transmembrane region" description="Helical" evidence="5">
    <location>
        <begin position="200"/>
        <end position="218"/>
    </location>
</feature>
<dbReference type="PANTHER" id="PTHR22911:SF6">
    <property type="entry name" value="SOLUTE CARRIER FAMILY 35 MEMBER G1"/>
    <property type="match status" value="1"/>
</dbReference>
<dbReference type="Pfam" id="PF00892">
    <property type="entry name" value="EamA"/>
    <property type="match status" value="2"/>
</dbReference>
<feature type="transmembrane region" description="Helical" evidence="5">
    <location>
        <begin position="63"/>
        <end position="84"/>
    </location>
</feature>
<evidence type="ECO:0000313" key="7">
    <source>
        <dbReference type="EMBL" id="OAI19247.1"/>
    </source>
</evidence>
<comment type="caution">
    <text evidence="7">The sequence shown here is derived from an EMBL/GenBank/DDBJ whole genome shotgun (WGS) entry which is preliminary data.</text>
</comment>
<evidence type="ECO:0000313" key="8">
    <source>
        <dbReference type="Proteomes" id="UP000077628"/>
    </source>
</evidence>
<comment type="subcellular location">
    <subcellularLocation>
        <location evidence="1">Membrane</location>
        <topology evidence="1">Multi-pass membrane protein</topology>
    </subcellularLocation>
</comment>
<feature type="transmembrane region" description="Helical" evidence="5">
    <location>
        <begin position="225"/>
        <end position="249"/>
    </location>
</feature>
<dbReference type="OrthoDB" id="5565182at2"/>
<dbReference type="InterPro" id="IPR037185">
    <property type="entry name" value="EmrE-like"/>
</dbReference>
<organism evidence="7 8">
    <name type="scientific">Methylomonas koyamae</name>
    <dbReference type="NCBI Taxonomy" id="702114"/>
    <lineage>
        <taxon>Bacteria</taxon>
        <taxon>Pseudomonadati</taxon>
        <taxon>Pseudomonadota</taxon>
        <taxon>Gammaproteobacteria</taxon>
        <taxon>Methylococcales</taxon>
        <taxon>Methylococcaceae</taxon>
        <taxon>Methylomonas</taxon>
    </lineage>
</organism>
<evidence type="ECO:0000256" key="3">
    <source>
        <dbReference type="ARBA" id="ARBA00022989"/>
    </source>
</evidence>
<evidence type="ECO:0000256" key="1">
    <source>
        <dbReference type="ARBA" id="ARBA00004141"/>
    </source>
</evidence>
<accession>A0A177NMI3</accession>
<dbReference type="AlphaFoldDB" id="A0A177NMI3"/>
<feature type="transmembrane region" description="Helical" evidence="5">
    <location>
        <begin position="115"/>
        <end position="133"/>
    </location>
</feature>
<keyword evidence="4 5" id="KW-0472">Membrane</keyword>
<feature type="transmembrane region" description="Helical" evidence="5">
    <location>
        <begin position="27"/>
        <end position="47"/>
    </location>
</feature>
<feature type="transmembrane region" description="Helical" evidence="5">
    <location>
        <begin position="255"/>
        <end position="274"/>
    </location>
</feature>
<feature type="transmembrane region" description="Helical" evidence="5">
    <location>
        <begin position="171"/>
        <end position="194"/>
    </location>
</feature>
<evidence type="ECO:0000256" key="2">
    <source>
        <dbReference type="ARBA" id="ARBA00022692"/>
    </source>
</evidence>
<sequence length="275" mass="28986">MIAACLLFSLMNAGVYASQRLDPGLPAVMASFIRILCNLAVLILPALAGRRLTALLGDCRPSLWLRGLFGASALMLSFTSIAWIGPGESTFLTSSSGVFVALLSPFLLAQKNSLAVWLAIVGAFSGVGLLFDFRQSGNLFGQATALGAGLLSALAYLMLARAGRSNPATTVIFYFCLAALILHAAYFTAFGFRWPASPESWGLLIVVGLLGSGAQHYLTRAYQSAPAALVSSVGYLTPVLSLSWGAIFFEQIPSSTALLGAVLILLFGVLLPFLR</sequence>
<dbReference type="InterPro" id="IPR000620">
    <property type="entry name" value="EamA_dom"/>
</dbReference>
<dbReference type="EMBL" id="LUUK01000160">
    <property type="protein sequence ID" value="OAI19247.1"/>
    <property type="molecule type" value="Genomic_DNA"/>
</dbReference>
<feature type="transmembrane region" description="Helical" evidence="5">
    <location>
        <begin position="90"/>
        <end position="108"/>
    </location>
</feature>